<gene>
    <name evidence="1" type="ORF">SAMN02745248_01799</name>
</gene>
<protein>
    <submittedName>
        <fullName evidence="1">Uncharacterized protein</fullName>
    </submittedName>
</protein>
<organism evidence="1 2">
    <name type="scientific">Hathewaya proteolytica DSM 3090</name>
    <dbReference type="NCBI Taxonomy" id="1121331"/>
    <lineage>
        <taxon>Bacteria</taxon>
        <taxon>Bacillati</taxon>
        <taxon>Bacillota</taxon>
        <taxon>Clostridia</taxon>
        <taxon>Eubacteriales</taxon>
        <taxon>Clostridiaceae</taxon>
        <taxon>Hathewaya</taxon>
    </lineage>
</organism>
<dbReference type="RefSeq" id="WP_072903758.1">
    <property type="nucleotide sequence ID" value="NZ_FRAD01000014.1"/>
</dbReference>
<accession>A0A1M6PTM8</accession>
<sequence length="294" mass="31828">MALMPISEIKCPIDITELPQYTGFEQYQQVIAIEVPVVYDQCLIKKCLLDEEDPRILGATPICPEHSYTAVSGLTAEFKNVAVGTPVNFRGFRDFKVTINSVSSTTVSSTQKSVTINYELEFIAEVFLGADSESETITISNLTETVLLDYPSNVSQISVSTNSSPNSLSSPTFKIVLLPDIANSGAYFIYEPTGGGGGGGQGNDKVDVTAYFNICYTLMIKVELESQILIPFYGFYNTGKTCSSSADTCPCIQCLNTAPGPFYPPIDFSVFDCVSSTPLLQRGEKAPLATPTNE</sequence>
<proteinExistence type="predicted"/>
<evidence type="ECO:0000313" key="1">
    <source>
        <dbReference type="EMBL" id="SHK11297.1"/>
    </source>
</evidence>
<reference evidence="1 2" key="1">
    <citation type="submission" date="2016-11" db="EMBL/GenBank/DDBJ databases">
        <authorList>
            <person name="Jaros S."/>
            <person name="Januszkiewicz K."/>
            <person name="Wedrychowicz H."/>
        </authorList>
    </citation>
    <scope>NUCLEOTIDE SEQUENCE [LARGE SCALE GENOMIC DNA]</scope>
    <source>
        <strain evidence="1 2">DSM 3090</strain>
    </source>
</reference>
<keyword evidence="2" id="KW-1185">Reference proteome</keyword>
<dbReference type="Proteomes" id="UP000183952">
    <property type="component" value="Unassembled WGS sequence"/>
</dbReference>
<evidence type="ECO:0000313" key="2">
    <source>
        <dbReference type="Proteomes" id="UP000183952"/>
    </source>
</evidence>
<dbReference type="AlphaFoldDB" id="A0A1M6PTM8"/>
<dbReference type="STRING" id="1121331.SAMN02745248_01799"/>
<dbReference type="EMBL" id="FRAD01000014">
    <property type="protein sequence ID" value="SHK11297.1"/>
    <property type="molecule type" value="Genomic_DNA"/>
</dbReference>
<dbReference type="OrthoDB" id="1708226at2"/>
<name>A0A1M6PTM8_9CLOT</name>